<gene>
    <name evidence="4" type="ORF">RFULGI_LOCUS13946</name>
</gene>
<evidence type="ECO:0000256" key="1">
    <source>
        <dbReference type="ARBA" id="ARBA00022741"/>
    </source>
</evidence>
<dbReference type="GO" id="GO:0005524">
    <property type="term" value="F:ATP binding"/>
    <property type="evidence" value="ECO:0007669"/>
    <property type="project" value="UniProtKB-KW"/>
</dbReference>
<dbReference type="AlphaFoldDB" id="A0A9N9IYW4"/>
<dbReference type="EMBL" id="CAJVPZ010038639">
    <property type="protein sequence ID" value="CAG8755929.1"/>
    <property type="molecule type" value="Genomic_DNA"/>
</dbReference>
<feature type="non-terminal residue" evidence="4">
    <location>
        <position position="100"/>
    </location>
</feature>
<protein>
    <submittedName>
        <fullName evidence="4">4227_t:CDS:1</fullName>
    </submittedName>
</protein>
<evidence type="ECO:0000259" key="3">
    <source>
        <dbReference type="PROSITE" id="PS50051"/>
    </source>
</evidence>
<evidence type="ECO:0000256" key="2">
    <source>
        <dbReference type="ARBA" id="ARBA00022840"/>
    </source>
</evidence>
<sequence length="100" mass="10762">KPGDRIQLAGCYKAIGKPNQATTSATFKKIVTQEDIKNIKKVSKTKDVFELLARSLAPSIYGHEIIKKAILLMLLGGKEQNLSSGLPFSSSVGYPDAVGK</sequence>
<keyword evidence="5" id="KW-1185">Reference proteome</keyword>
<dbReference type="GO" id="GO:0005634">
    <property type="term" value="C:nucleus"/>
    <property type="evidence" value="ECO:0007669"/>
    <property type="project" value="TreeGrafter"/>
</dbReference>
<dbReference type="PANTHER" id="PTHR11630">
    <property type="entry name" value="DNA REPLICATION LICENSING FACTOR MCM FAMILY MEMBER"/>
    <property type="match status" value="1"/>
</dbReference>
<dbReference type="InterPro" id="IPR031327">
    <property type="entry name" value="MCM"/>
</dbReference>
<dbReference type="PANTHER" id="PTHR11630:SF46">
    <property type="entry name" value="DNA REPLICATION LICENSING FACTOR MCM3-RELATED"/>
    <property type="match status" value="1"/>
</dbReference>
<dbReference type="GO" id="GO:0042555">
    <property type="term" value="C:MCM complex"/>
    <property type="evidence" value="ECO:0007669"/>
    <property type="project" value="TreeGrafter"/>
</dbReference>
<dbReference type="OrthoDB" id="1882346at2759"/>
<dbReference type="Gene3D" id="3.40.50.300">
    <property type="entry name" value="P-loop containing nucleotide triphosphate hydrolases"/>
    <property type="match status" value="1"/>
</dbReference>
<name>A0A9N9IYW4_9GLOM</name>
<comment type="caution">
    <text evidence="4">The sequence shown here is derived from an EMBL/GenBank/DDBJ whole genome shotgun (WGS) entry which is preliminary data.</text>
</comment>
<evidence type="ECO:0000313" key="4">
    <source>
        <dbReference type="EMBL" id="CAG8755929.1"/>
    </source>
</evidence>
<dbReference type="GO" id="GO:1902975">
    <property type="term" value="P:mitotic DNA replication initiation"/>
    <property type="evidence" value="ECO:0007669"/>
    <property type="project" value="TreeGrafter"/>
</dbReference>
<feature type="domain" description="MCM C-terminal AAA(+) ATPase" evidence="3">
    <location>
        <begin position="48"/>
        <end position="92"/>
    </location>
</feature>
<dbReference type="Proteomes" id="UP000789396">
    <property type="component" value="Unassembled WGS sequence"/>
</dbReference>
<dbReference type="GO" id="GO:0003697">
    <property type="term" value="F:single-stranded DNA binding"/>
    <property type="evidence" value="ECO:0007669"/>
    <property type="project" value="TreeGrafter"/>
</dbReference>
<evidence type="ECO:0000313" key="5">
    <source>
        <dbReference type="Proteomes" id="UP000789396"/>
    </source>
</evidence>
<keyword evidence="2" id="KW-0067">ATP-binding</keyword>
<dbReference type="GO" id="GO:0017116">
    <property type="term" value="F:single-stranded DNA helicase activity"/>
    <property type="evidence" value="ECO:0007669"/>
    <property type="project" value="TreeGrafter"/>
</dbReference>
<dbReference type="InterPro" id="IPR001208">
    <property type="entry name" value="MCM_dom"/>
</dbReference>
<dbReference type="GO" id="GO:0000727">
    <property type="term" value="P:double-strand break repair via break-induced replication"/>
    <property type="evidence" value="ECO:0007669"/>
    <property type="project" value="TreeGrafter"/>
</dbReference>
<keyword evidence="1" id="KW-0547">Nucleotide-binding</keyword>
<organism evidence="4 5">
    <name type="scientific">Racocetra fulgida</name>
    <dbReference type="NCBI Taxonomy" id="60492"/>
    <lineage>
        <taxon>Eukaryota</taxon>
        <taxon>Fungi</taxon>
        <taxon>Fungi incertae sedis</taxon>
        <taxon>Mucoromycota</taxon>
        <taxon>Glomeromycotina</taxon>
        <taxon>Glomeromycetes</taxon>
        <taxon>Diversisporales</taxon>
        <taxon>Gigasporaceae</taxon>
        <taxon>Racocetra</taxon>
    </lineage>
</organism>
<dbReference type="InterPro" id="IPR027417">
    <property type="entry name" value="P-loop_NTPase"/>
</dbReference>
<dbReference type="GO" id="GO:0006271">
    <property type="term" value="P:DNA strand elongation involved in DNA replication"/>
    <property type="evidence" value="ECO:0007669"/>
    <property type="project" value="TreeGrafter"/>
</dbReference>
<dbReference type="PROSITE" id="PS50051">
    <property type="entry name" value="MCM_2"/>
    <property type="match status" value="1"/>
</dbReference>
<proteinExistence type="predicted"/>
<accession>A0A9N9IYW4</accession>
<dbReference type="Pfam" id="PF00493">
    <property type="entry name" value="MCM"/>
    <property type="match status" value="1"/>
</dbReference>
<reference evidence="4" key="1">
    <citation type="submission" date="2021-06" db="EMBL/GenBank/DDBJ databases">
        <authorList>
            <person name="Kallberg Y."/>
            <person name="Tangrot J."/>
            <person name="Rosling A."/>
        </authorList>
    </citation>
    <scope>NUCLEOTIDE SEQUENCE</scope>
    <source>
        <strain evidence="4">IN212</strain>
    </source>
</reference>